<reference evidence="3" key="1">
    <citation type="submission" date="2016-06" db="EMBL/GenBank/DDBJ databases">
        <authorList>
            <person name="Varghese N."/>
            <person name="Submissions Spin"/>
        </authorList>
    </citation>
    <scope>NUCLEOTIDE SEQUENCE [LARGE SCALE GENOMIC DNA]</scope>
    <source>
        <strain evidence="3">DSM 44875</strain>
    </source>
</reference>
<keyword evidence="3" id="KW-1185">Reference proteome</keyword>
<dbReference type="OrthoDB" id="3215922at2"/>
<accession>A0A1C4X615</accession>
<dbReference type="PANTHER" id="PTHR46889:SF4">
    <property type="entry name" value="TRANSPOSASE INSO FOR INSERTION SEQUENCE ELEMENT IS911B-RELATED"/>
    <property type="match status" value="1"/>
</dbReference>
<evidence type="ECO:0000259" key="1">
    <source>
        <dbReference type="PROSITE" id="PS50994"/>
    </source>
</evidence>
<dbReference type="InterPro" id="IPR012337">
    <property type="entry name" value="RNaseH-like_sf"/>
</dbReference>
<evidence type="ECO:0000313" key="3">
    <source>
        <dbReference type="Proteomes" id="UP000198243"/>
    </source>
</evidence>
<dbReference type="EMBL" id="LT607412">
    <property type="protein sequence ID" value="SCF03882.1"/>
    <property type="molecule type" value="Genomic_DNA"/>
</dbReference>
<dbReference type="InterPro" id="IPR050900">
    <property type="entry name" value="Transposase_IS3/IS150/IS904"/>
</dbReference>
<sequence>MSELAADGIPVAVMCRVLKIARQPYYRWLARPVGDAELVAAHRANALVDAHRDDPEFGYRFLVDEARIAGQAMAERTAWKICSDNGWWSAFGKRKRRGKGGKVGPPVHDDLVKRDFTADGPNRLWLADITEHRTGEGKLYLCAIKDVWSRRIVGYSIDSRMKSRLAVNALHNAVARRGPVAGCVLHTDRGSQFRSRS</sequence>
<dbReference type="Pfam" id="PF00665">
    <property type="entry name" value="rve"/>
    <property type="match status" value="1"/>
</dbReference>
<dbReference type="AlphaFoldDB" id="A0A1C4X615"/>
<evidence type="ECO:0000313" key="2">
    <source>
        <dbReference type="EMBL" id="SCF03882.1"/>
    </source>
</evidence>
<dbReference type="Proteomes" id="UP000198243">
    <property type="component" value="Chromosome I"/>
</dbReference>
<dbReference type="RefSeq" id="WP_089020083.1">
    <property type="nucleotide sequence ID" value="NZ_LT607412.1"/>
</dbReference>
<feature type="domain" description="Integrase catalytic" evidence="1">
    <location>
        <begin position="117"/>
        <end position="197"/>
    </location>
</feature>
<proteinExistence type="predicted"/>
<dbReference type="PROSITE" id="PS50994">
    <property type="entry name" value="INTEGRASE"/>
    <property type="match status" value="1"/>
</dbReference>
<protein>
    <submittedName>
        <fullName evidence="2">Integrase core domain-containing protein</fullName>
    </submittedName>
</protein>
<dbReference type="GO" id="GO:0003676">
    <property type="term" value="F:nucleic acid binding"/>
    <property type="evidence" value="ECO:0007669"/>
    <property type="project" value="InterPro"/>
</dbReference>
<dbReference type="GO" id="GO:0015074">
    <property type="term" value="P:DNA integration"/>
    <property type="evidence" value="ECO:0007669"/>
    <property type="project" value="InterPro"/>
</dbReference>
<dbReference type="InterPro" id="IPR036397">
    <property type="entry name" value="RNaseH_sf"/>
</dbReference>
<dbReference type="SUPFAM" id="SSF53098">
    <property type="entry name" value="Ribonuclease H-like"/>
    <property type="match status" value="1"/>
</dbReference>
<dbReference type="Gene3D" id="3.30.420.10">
    <property type="entry name" value="Ribonuclease H-like superfamily/Ribonuclease H"/>
    <property type="match status" value="1"/>
</dbReference>
<dbReference type="InterPro" id="IPR001584">
    <property type="entry name" value="Integrase_cat-core"/>
</dbReference>
<name>A0A1C4X615_9ACTN</name>
<dbReference type="PANTHER" id="PTHR46889">
    <property type="entry name" value="TRANSPOSASE INSF FOR INSERTION SEQUENCE IS3B-RELATED"/>
    <property type="match status" value="1"/>
</dbReference>
<gene>
    <name evidence="2" type="ORF">GA0070607_4728</name>
</gene>
<organism evidence="2 3">
    <name type="scientific">Micromonospora coriariae</name>
    <dbReference type="NCBI Taxonomy" id="285665"/>
    <lineage>
        <taxon>Bacteria</taxon>
        <taxon>Bacillati</taxon>
        <taxon>Actinomycetota</taxon>
        <taxon>Actinomycetes</taxon>
        <taxon>Micromonosporales</taxon>
        <taxon>Micromonosporaceae</taxon>
        <taxon>Micromonospora</taxon>
    </lineage>
</organism>